<comment type="caution">
    <text evidence="2">The sequence shown here is derived from an EMBL/GenBank/DDBJ whole genome shotgun (WGS) entry which is preliminary data.</text>
</comment>
<sequence length="293" mass="32166">MARQKNGGIISTEDAKAACTTNDNAVISGRIQVKVCEVPLSVNLLSQSNIEPILMTSIASVGLVATLILAFRFLRKPGVWRTHQKSAAWYAVIVTIQAFVVAAIGPTITPLHTGVARRTLEQTCGISDMHTNDGVFTWLENLKYPYLGGETRYGPLWFTRNGKITSGGVTLKDGIATVYSGDYDANITVNISDAGSTMLTYLVLVVTVAILMFVVAYTLMCQKKPMENEPLMVFVTWLCVFIAAIMTGVSLPVIDERWFAVTTVVMLLENVVAFASPFWLLHRLTSNNHETRQ</sequence>
<keyword evidence="1" id="KW-0472">Membrane</keyword>
<organism evidence="2 3">
    <name type="scientific">Bifidobacterium colobi</name>
    <dbReference type="NCBI Taxonomy" id="2809026"/>
    <lineage>
        <taxon>Bacteria</taxon>
        <taxon>Bacillati</taxon>
        <taxon>Actinomycetota</taxon>
        <taxon>Actinomycetes</taxon>
        <taxon>Bifidobacteriales</taxon>
        <taxon>Bifidobacteriaceae</taxon>
        <taxon>Bifidobacterium</taxon>
    </lineage>
</organism>
<evidence type="ECO:0008006" key="4">
    <source>
        <dbReference type="Google" id="ProtNLM"/>
    </source>
</evidence>
<keyword evidence="1" id="KW-1133">Transmembrane helix</keyword>
<keyword evidence="1" id="KW-0812">Transmembrane</keyword>
<dbReference type="Proteomes" id="UP000711736">
    <property type="component" value="Unassembled WGS sequence"/>
</dbReference>
<feature type="transmembrane region" description="Helical" evidence="1">
    <location>
        <begin position="53"/>
        <end position="75"/>
    </location>
</feature>
<evidence type="ECO:0000256" key="1">
    <source>
        <dbReference type="SAM" id="Phobius"/>
    </source>
</evidence>
<gene>
    <name evidence="2" type="ORF">JS530_07935</name>
</gene>
<evidence type="ECO:0000313" key="2">
    <source>
        <dbReference type="EMBL" id="MBT1175425.1"/>
    </source>
</evidence>
<keyword evidence="3" id="KW-1185">Reference proteome</keyword>
<evidence type="ECO:0000313" key="3">
    <source>
        <dbReference type="Proteomes" id="UP000711736"/>
    </source>
</evidence>
<feature type="transmembrane region" description="Helical" evidence="1">
    <location>
        <begin position="198"/>
        <end position="219"/>
    </location>
</feature>
<reference evidence="2 3" key="1">
    <citation type="journal article" date="2021" name="Environ. Microbiol.">
        <title>Genetic insights into the dark matter of the mammalian gut microbiota through targeted genome reconstruction.</title>
        <authorList>
            <person name="Lugli G.A."/>
            <person name="Alessandri G."/>
            <person name="Milani C."/>
            <person name="Viappiani A."/>
            <person name="Fontana F."/>
            <person name="Tarracchini C."/>
            <person name="Mancabelli L."/>
            <person name="Argentini C."/>
            <person name="Ruiz L."/>
            <person name="Margolles A."/>
            <person name="van Sinderen D."/>
            <person name="Turroni F."/>
            <person name="Ventura M."/>
        </authorList>
    </citation>
    <scope>NUCLEOTIDE SEQUENCE [LARGE SCALE GENOMIC DNA]</scope>
    <source>
        <strain evidence="2 3">LC6</strain>
    </source>
</reference>
<dbReference type="RefSeq" id="WP_214376630.1">
    <property type="nucleotide sequence ID" value="NZ_JAFEJU010000004.1"/>
</dbReference>
<feature type="transmembrane region" description="Helical" evidence="1">
    <location>
        <begin position="87"/>
        <end position="108"/>
    </location>
</feature>
<feature type="transmembrane region" description="Helical" evidence="1">
    <location>
        <begin position="258"/>
        <end position="281"/>
    </location>
</feature>
<feature type="transmembrane region" description="Helical" evidence="1">
    <location>
        <begin position="231"/>
        <end position="252"/>
    </location>
</feature>
<dbReference type="EMBL" id="JAFEJU010000004">
    <property type="protein sequence ID" value="MBT1175425.1"/>
    <property type="molecule type" value="Genomic_DNA"/>
</dbReference>
<protein>
    <recommendedName>
        <fullName evidence="4">PGG domain-containing protein</fullName>
    </recommendedName>
</protein>
<accession>A0ABS5UWE6</accession>
<name>A0ABS5UWE6_9BIFI</name>
<proteinExistence type="predicted"/>